<keyword evidence="2" id="KW-1185">Reference proteome</keyword>
<sequence>MTTTTTTTMITTKTKNTTNWISTIDRGKFSESSGRCADCRCSRHRRPIGCGPAQAVPRDLRLSIIPNFIKRFVNLMIYDSASSSFYFISKDWIPPDCIEAVFSYRSFGEDTFVDLTWDRSQRKTAKQSWLDSIPPVSTEESRERRFRKVTKLVSVPWEREDPDRALRVYTRGGLVGPPHMAEFIDTT</sequence>
<organism evidence="1 2">
    <name type="scientific">Vespula pensylvanica</name>
    <name type="common">Western yellow jacket</name>
    <name type="synonym">Wasp</name>
    <dbReference type="NCBI Taxonomy" id="30213"/>
    <lineage>
        <taxon>Eukaryota</taxon>
        <taxon>Metazoa</taxon>
        <taxon>Ecdysozoa</taxon>
        <taxon>Arthropoda</taxon>
        <taxon>Hexapoda</taxon>
        <taxon>Insecta</taxon>
        <taxon>Pterygota</taxon>
        <taxon>Neoptera</taxon>
        <taxon>Endopterygota</taxon>
        <taxon>Hymenoptera</taxon>
        <taxon>Apocrita</taxon>
        <taxon>Aculeata</taxon>
        <taxon>Vespoidea</taxon>
        <taxon>Vespidae</taxon>
        <taxon>Vespinae</taxon>
        <taxon>Vespula</taxon>
    </lineage>
</organism>
<gene>
    <name evidence="1" type="ORF">H0235_003113</name>
</gene>
<dbReference type="EMBL" id="JACSDY010000002">
    <property type="protein sequence ID" value="KAF7434922.1"/>
    <property type="molecule type" value="Genomic_DNA"/>
</dbReference>
<evidence type="ECO:0000313" key="2">
    <source>
        <dbReference type="Proteomes" id="UP000600918"/>
    </source>
</evidence>
<accession>A0A834PBB6</accession>
<dbReference type="AlphaFoldDB" id="A0A834PBB6"/>
<comment type="caution">
    <text evidence="1">The sequence shown here is derived from an EMBL/GenBank/DDBJ whole genome shotgun (WGS) entry which is preliminary data.</text>
</comment>
<proteinExistence type="predicted"/>
<dbReference type="Proteomes" id="UP000600918">
    <property type="component" value="Unassembled WGS sequence"/>
</dbReference>
<name>A0A834PBB6_VESPE</name>
<evidence type="ECO:0000313" key="1">
    <source>
        <dbReference type="EMBL" id="KAF7434922.1"/>
    </source>
</evidence>
<reference evidence="1" key="1">
    <citation type="journal article" date="2020" name="G3 (Bethesda)">
        <title>High-Quality Assemblies for Three Invasive Social Wasps from the &lt;i&gt;Vespula&lt;/i&gt; Genus.</title>
        <authorList>
            <person name="Harrop T.W.R."/>
            <person name="Guhlin J."/>
            <person name="McLaughlin G.M."/>
            <person name="Permina E."/>
            <person name="Stockwell P."/>
            <person name="Gilligan J."/>
            <person name="Le Lec M.F."/>
            <person name="Gruber M.A.M."/>
            <person name="Quinn O."/>
            <person name="Lovegrove M."/>
            <person name="Duncan E.J."/>
            <person name="Remnant E.J."/>
            <person name="Van Eeckhoven J."/>
            <person name="Graham B."/>
            <person name="Knapp R.A."/>
            <person name="Langford K.W."/>
            <person name="Kronenberg Z."/>
            <person name="Press M.O."/>
            <person name="Eacker S.M."/>
            <person name="Wilson-Rankin E.E."/>
            <person name="Purcell J."/>
            <person name="Lester P.J."/>
            <person name="Dearden P.K."/>
        </authorList>
    </citation>
    <scope>NUCLEOTIDE SEQUENCE</scope>
    <source>
        <strain evidence="1">Volc-1</strain>
    </source>
</reference>
<protein>
    <submittedName>
        <fullName evidence="1">Uncharacterized protein</fullName>
    </submittedName>
</protein>